<dbReference type="Pfam" id="PF03067">
    <property type="entry name" value="LPMO_10"/>
    <property type="match status" value="1"/>
</dbReference>
<dbReference type="Gene3D" id="2.70.50.50">
    <property type="entry name" value="chitin-binding protein cbp21"/>
    <property type="match status" value="1"/>
</dbReference>
<dbReference type="InterPro" id="IPR041029">
    <property type="entry name" value="GbpA_2"/>
</dbReference>
<evidence type="ECO:0000259" key="5">
    <source>
        <dbReference type="Pfam" id="PF03067"/>
    </source>
</evidence>
<gene>
    <name evidence="7" type="ORF">WS67_21230</name>
</gene>
<keyword evidence="1" id="KW-0964">Secreted</keyword>
<dbReference type="PANTHER" id="PTHR34823:SF1">
    <property type="entry name" value="CHITIN-BINDING TYPE-4 DOMAIN-CONTAINING PROTEIN"/>
    <property type="match status" value="1"/>
</dbReference>
<dbReference type="GO" id="GO:0008061">
    <property type="term" value="F:chitin binding"/>
    <property type="evidence" value="ECO:0007669"/>
    <property type="project" value="UniProtKB-KW"/>
</dbReference>
<protein>
    <submittedName>
        <fullName evidence="7">Chitin-binding protein</fullName>
    </submittedName>
</protein>
<sequence length="359" mass="38797">MTTFIDASSRRRASRLVLLAVSLAVQIAPMNKANAHGAVGFPIARQYQCHLDGGYWDPPDGSGIPYEDCRTAFRAGNNSAYPFTQWNEVSANPVGQGNDLTKLKAAVPDGTLCAGGDPAKAGLDKAPTTLWRKTPLTPNNGHVELVWENTTSHNPARMRVFISNPSYDPAQPLRWSDLTQIYDAPAPAPIPANGTGHLPGTISSLYKLDVTLPPGRTGDAVLYSYWQRIDPGNEGFFNCSDVTIAADSHASGFQWIAARNFVEPSLTPREGEQVRFRVMSNDARGTEVVDIRVPISSANANRSVWAKQLADQVNSRYGQFARIGVRSGNTIAFDSTNIGANKVWLSPNYASAIGIVGAR</sequence>
<dbReference type="InterPro" id="IPR004302">
    <property type="entry name" value="Cellulose/chitin-bd_N"/>
</dbReference>
<dbReference type="OrthoDB" id="3675244at2"/>
<evidence type="ECO:0000256" key="1">
    <source>
        <dbReference type="ARBA" id="ARBA00022525"/>
    </source>
</evidence>
<evidence type="ECO:0000313" key="8">
    <source>
        <dbReference type="Proteomes" id="UP000062788"/>
    </source>
</evidence>
<evidence type="ECO:0000256" key="2">
    <source>
        <dbReference type="ARBA" id="ARBA00022669"/>
    </source>
</evidence>
<accession>A0A103DW21</accession>
<name>A0A103DW21_9BURK</name>
<evidence type="ECO:0000259" key="6">
    <source>
        <dbReference type="Pfam" id="PF18416"/>
    </source>
</evidence>
<dbReference type="InterPro" id="IPR051024">
    <property type="entry name" value="GlcNAc_Chitin_IntDeg"/>
</dbReference>
<evidence type="ECO:0000256" key="3">
    <source>
        <dbReference type="ARBA" id="ARBA00022729"/>
    </source>
</evidence>
<dbReference type="InterPro" id="IPR014756">
    <property type="entry name" value="Ig_E-set"/>
</dbReference>
<feature type="domain" description="N-acetylglucosamine binding protein A" evidence="6">
    <location>
        <begin position="255"/>
        <end position="350"/>
    </location>
</feature>
<keyword evidence="8" id="KW-1185">Reference proteome</keyword>
<dbReference type="Proteomes" id="UP000062788">
    <property type="component" value="Unassembled WGS sequence"/>
</dbReference>
<evidence type="ECO:0000313" key="7">
    <source>
        <dbReference type="EMBL" id="KVE23759.1"/>
    </source>
</evidence>
<dbReference type="SUPFAM" id="SSF81296">
    <property type="entry name" value="E set domains"/>
    <property type="match status" value="1"/>
</dbReference>
<dbReference type="CDD" id="cd21177">
    <property type="entry name" value="LPMO_AA10"/>
    <property type="match status" value="1"/>
</dbReference>
<feature type="chain" id="PRO_5007114243" evidence="4">
    <location>
        <begin position="28"/>
        <end position="359"/>
    </location>
</feature>
<feature type="domain" description="Chitin-binding type-4" evidence="5">
    <location>
        <begin position="36"/>
        <end position="242"/>
    </location>
</feature>
<evidence type="ECO:0000256" key="4">
    <source>
        <dbReference type="SAM" id="SignalP"/>
    </source>
</evidence>
<dbReference type="EMBL" id="LOWA01000056">
    <property type="protein sequence ID" value="KVE23759.1"/>
    <property type="molecule type" value="Genomic_DNA"/>
</dbReference>
<proteinExistence type="predicted"/>
<comment type="caution">
    <text evidence="7">The sequence shown here is derived from an EMBL/GenBank/DDBJ whole genome shotgun (WGS) entry which is preliminary data.</text>
</comment>
<dbReference type="Pfam" id="PF18416">
    <property type="entry name" value="GbpA_2"/>
    <property type="match status" value="1"/>
</dbReference>
<dbReference type="Gene3D" id="3.30.70.2150">
    <property type="match status" value="1"/>
</dbReference>
<keyword evidence="3 4" id="KW-0732">Signal</keyword>
<dbReference type="RefSeq" id="WP_059520117.1">
    <property type="nucleotide sequence ID" value="NZ_LOWA01000056.1"/>
</dbReference>
<dbReference type="AlphaFoldDB" id="A0A103DW21"/>
<reference evidence="7 8" key="1">
    <citation type="submission" date="2015-11" db="EMBL/GenBank/DDBJ databases">
        <title>Expanding the genomic diversity of Burkholderia species for the development of highly accurate diagnostics.</title>
        <authorList>
            <person name="Sahl J."/>
            <person name="Keim P."/>
            <person name="Wagner D."/>
        </authorList>
    </citation>
    <scope>NUCLEOTIDE SEQUENCE [LARGE SCALE GENOMIC DNA]</scope>
    <source>
        <strain evidence="7 8">TSV85</strain>
    </source>
</reference>
<keyword evidence="2" id="KW-0147">Chitin-binding</keyword>
<dbReference type="PANTHER" id="PTHR34823">
    <property type="entry name" value="GLCNAC-BINDING PROTEIN A"/>
    <property type="match status" value="1"/>
</dbReference>
<feature type="signal peptide" evidence="4">
    <location>
        <begin position="1"/>
        <end position="27"/>
    </location>
</feature>
<organism evidence="7 8">
    <name type="scientific">Burkholderia singularis</name>
    <dbReference type="NCBI Taxonomy" id="1503053"/>
    <lineage>
        <taxon>Bacteria</taxon>
        <taxon>Pseudomonadati</taxon>
        <taxon>Pseudomonadota</taxon>
        <taxon>Betaproteobacteria</taxon>
        <taxon>Burkholderiales</taxon>
        <taxon>Burkholderiaceae</taxon>
        <taxon>Burkholderia</taxon>
        <taxon>pseudomallei group</taxon>
    </lineage>
</organism>